<feature type="compositionally biased region" description="Basic and acidic residues" evidence="1">
    <location>
        <begin position="1"/>
        <end position="10"/>
    </location>
</feature>
<keyword evidence="3" id="KW-1185">Reference proteome</keyword>
<dbReference type="AlphaFoldDB" id="A0A2C6KGW3"/>
<protein>
    <submittedName>
        <fullName evidence="2">Uncharacterized protein</fullName>
    </submittedName>
</protein>
<dbReference type="EMBL" id="MIGC01007857">
    <property type="protein sequence ID" value="PHJ15576.1"/>
    <property type="molecule type" value="Genomic_DNA"/>
</dbReference>
<dbReference type="RefSeq" id="XP_067917308.1">
    <property type="nucleotide sequence ID" value="XM_068070716.1"/>
</dbReference>
<organism evidence="2 3">
    <name type="scientific">Cystoisospora suis</name>
    <dbReference type="NCBI Taxonomy" id="483139"/>
    <lineage>
        <taxon>Eukaryota</taxon>
        <taxon>Sar</taxon>
        <taxon>Alveolata</taxon>
        <taxon>Apicomplexa</taxon>
        <taxon>Conoidasida</taxon>
        <taxon>Coccidia</taxon>
        <taxon>Eucoccidiorida</taxon>
        <taxon>Eimeriorina</taxon>
        <taxon>Sarcocystidae</taxon>
        <taxon>Cystoisospora</taxon>
    </lineage>
</organism>
<sequence>MDYESGERRGAPLTCEFLLNNQPQQSDGPGGRENDGPELLGSQPDGSLPKYGEPKPWAQENSADSFELNELTGSLETTASTVGRETSDLSLDLRREESTIASHKLSSALQDLIIEKQQRESSEEPFGRILNEAACPRSGELNGRTDSHSGRQPRTILTVPDGRLTVGPQEGIALRREQISKDVTSLHSGPRILRSASLAVPCSRFSGRTRYEDDSARSAAGTRKAGVRLESVSSASQGTASVLGVDEKLKSGSMRCPLAPRMQSQAALFCLPDLTDSEMLPEAANMLPFPRRVHSVEIPGPLARAFEIPCALNRGMSDQLEQALKKLLRGESSQGTVETVGEASGKSGP</sequence>
<feature type="region of interest" description="Disordered" evidence="1">
    <location>
        <begin position="1"/>
        <end position="86"/>
    </location>
</feature>
<comment type="caution">
    <text evidence="2">The sequence shown here is derived from an EMBL/GenBank/DDBJ whole genome shotgun (WGS) entry which is preliminary data.</text>
</comment>
<evidence type="ECO:0000313" key="3">
    <source>
        <dbReference type="Proteomes" id="UP000221165"/>
    </source>
</evidence>
<evidence type="ECO:0000313" key="2">
    <source>
        <dbReference type="EMBL" id="PHJ15576.1"/>
    </source>
</evidence>
<accession>A0A2C6KGW3</accession>
<evidence type="ECO:0000256" key="1">
    <source>
        <dbReference type="SAM" id="MobiDB-lite"/>
    </source>
</evidence>
<feature type="region of interest" description="Disordered" evidence="1">
    <location>
        <begin position="135"/>
        <end position="155"/>
    </location>
</feature>
<gene>
    <name evidence="2" type="ORF">CSUI_010613</name>
</gene>
<reference evidence="2 3" key="1">
    <citation type="journal article" date="2017" name="Int. J. Parasitol.">
        <title>The genome of the protozoan parasite Cystoisospora suis and a reverse vaccinology approach to identify vaccine candidates.</title>
        <authorList>
            <person name="Palmieri N."/>
            <person name="Shrestha A."/>
            <person name="Ruttkowski B."/>
            <person name="Beck T."/>
            <person name="Vogl C."/>
            <person name="Tomley F."/>
            <person name="Blake D.P."/>
            <person name="Joachim A."/>
        </authorList>
    </citation>
    <scope>NUCLEOTIDE SEQUENCE [LARGE SCALE GENOMIC DNA]</scope>
    <source>
        <strain evidence="2 3">Wien I</strain>
    </source>
</reference>
<name>A0A2C6KGW3_9APIC</name>
<feature type="compositionally biased region" description="Polar residues" evidence="1">
    <location>
        <begin position="71"/>
        <end position="84"/>
    </location>
</feature>
<dbReference type="Proteomes" id="UP000221165">
    <property type="component" value="Unassembled WGS sequence"/>
</dbReference>
<dbReference type="GeneID" id="94433927"/>
<dbReference type="VEuPathDB" id="ToxoDB:CSUI_010613"/>
<dbReference type="OrthoDB" id="10344526at2759"/>
<proteinExistence type="predicted"/>